<dbReference type="PROSITE" id="PS50949">
    <property type="entry name" value="HTH_GNTR"/>
    <property type="match status" value="1"/>
</dbReference>
<keyword evidence="2" id="KW-0663">Pyridoxal phosphate</keyword>
<dbReference type="InterPro" id="IPR004839">
    <property type="entry name" value="Aminotransferase_I/II_large"/>
</dbReference>
<keyword evidence="7" id="KW-0032">Aminotransferase</keyword>
<organism evidence="7 8">
    <name type="scientific">Ferrimonas pelagia</name>
    <dbReference type="NCBI Taxonomy" id="1177826"/>
    <lineage>
        <taxon>Bacteria</taxon>
        <taxon>Pseudomonadati</taxon>
        <taxon>Pseudomonadota</taxon>
        <taxon>Gammaproteobacteria</taxon>
        <taxon>Alteromonadales</taxon>
        <taxon>Ferrimonadaceae</taxon>
        <taxon>Ferrimonas</taxon>
    </lineage>
</organism>
<dbReference type="InterPro" id="IPR015424">
    <property type="entry name" value="PyrdxlP-dep_Trfase"/>
</dbReference>
<feature type="domain" description="HTH gntR-type" evidence="6">
    <location>
        <begin position="14"/>
        <end position="82"/>
    </location>
</feature>
<keyword evidence="5" id="KW-0804">Transcription</keyword>
<evidence type="ECO:0000256" key="2">
    <source>
        <dbReference type="ARBA" id="ARBA00022898"/>
    </source>
</evidence>
<dbReference type="Pfam" id="PF00392">
    <property type="entry name" value="GntR"/>
    <property type="match status" value="1"/>
</dbReference>
<sequence length="499" mass="55231">MNAHLFVLPADQGQGLQSRLQQMLVGLIFNGHLLPGAELPGARAMAKQLTISRNTVVLVYERLQDEGLLIAKPRRGYFVNPALEQTPVATGLSHAPRVDDPSGGIDWRRRLRLFPSEQHNRNKPRAWRDCRYRFIYGQLSCDLFPAEQWRSCMRAASSGPMSREWFADLVDEDDPMLLAQLRQQLLPKRGIRCGDAEILMTLGTQHSLYLLSQLLAGPGVRVGMECPGYRDAVNQFALTGAEIVPVPVDGDGVQLGQDSASCDLLYVTPSHQSPTTAILSQARRQRLLSGPAGPLIIEDDYEADMGGQALPIPALKSADPDGRVIYIGSFSKTLSSGLRLGFMVARPELIREARALRRLMLRHPPANNQRALALFLAQGYHDSFVTRLARIYAERRELLLNAIARHLPDCDAVSSMGATAIWLKCPAGLQAEGLQGIALEHGVFIETGAPSFFVDPDEEAERYLRLGFGDIEAAQIEAGIELLAMLIRQQLRWASEWPY</sequence>
<evidence type="ECO:0000256" key="1">
    <source>
        <dbReference type="ARBA" id="ARBA00005384"/>
    </source>
</evidence>
<comment type="similarity">
    <text evidence="1">In the C-terminal section; belongs to the class-I pyridoxal-phosphate-dependent aminotransferase family.</text>
</comment>
<evidence type="ECO:0000256" key="4">
    <source>
        <dbReference type="ARBA" id="ARBA00023125"/>
    </source>
</evidence>
<keyword evidence="3" id="KW-0805">Transcription regulation</keyword>
<evidence type="ECO:0000256" key="5">
    <source>
        <dbReference type="ARBA" id="ARBA00023163"/>
    </source>
</evidence>
<dbReference type="InterPro" id="IPR051446">
    <property type="entry name" value="HTH_trans_reg/aminotransferase"/>
</dbReference>
<reference evidence="8" key="1">
    <citation type="journal article" date="2019" name="Int. J. Syst. Evol. Microbiol.">
        <title>The Global Catalogue of Microorganisms (GCM) 10K type strain sequencing project: providing services to taxonomists for standard genome sequencing and annotation.</title>
        <authorList>
            <consortium name="The Broad Institute Genomics Platform"/>
            <consortium name="The Broad Institute Genome Sequencing Center for Infectious Disease"/>
            <person name="Wu L."/>
            <person name="Ma J."/>
        </authorList>
    </citation>
    <scope>NUCLEOTIDE SEQUENCE [LARGE SCALE GENOMIC DNA]</scope>
    <source>
        <strain evidence="8">JCM 18401</strain>
    </source>
</reference>
<dbReference type="RefSeq" id="WP_345335425.1">
    <property type="nucleotide sequence ID" value="NZ_BAABJZ010000074.1"/>
</dbReference>
<dbReference type="SUPFAM" id="SSF53383">
    <property type="entry name" value="PLP-dependent transferases"/>
    <property type="match status" value="1"/>
</dbReference>
<dbReference type="PANTHER" id="PTHR46577:SF1">
    <property type="entry name" value="HTH-TYPE TRANSCRIPTIONAL REGULATORY PROTEIN GABR"/>
    <property type="match status" value="1"/>
</dbReference>
<dbReference type="InterPro" id="IPR000524">
    <property type="entry name" value="Tscrpt_reg_HTH_GntR"/>
</dbReference>
<dbReference type="InterPro" id="IPR036390">
    <property type="entry name" value="WH_DNA-bd_sf"/>
</dbReference>
<accession>A0ABP9F4I9</accession>
<evidence type="ECO:0000256" key="3">
    <source>
        <dbReference type="ARBA" id="ARBA00023015"/>
    </source>
</evidence>
<dbReference type="InterPro" id="IPR036388">
    <property type="entry name" value="WH-like_DNA-bd_sf"/>
</dbReference>
<dbReference type="Pfam" id="PF00155">
    <property type="entry name" value="Aminotran_1_2"/>
    <property type="match status" value="1"/>
</dbReference>
<dbReference type="InterPro" id="IPR015421">
    <property type="entry name" value="PyrdxlP-dep_Trfase_major"/>
</dbReference>
<dbReference type="SMART" id="SM00345">
    <property type="entry name" value="HTH_GNTR"/>
    <property type="match status" value="1"/>
</dbReference>
<dbReference type="Gene3D" id="1.10.10.10">
    <property type="entry name" value="Winged helix-like DNA-binding domain superfamily/Winged helix DNA-binding domain"/>
    <property type="match status" value="1"/>
</dbReference>
<comment type="caution">
    <text evidence="7">The sequence shown here is derived from an EMBL/GenBank/DDBJ whole genome shotgun (WGS) entry which is preliminary data.</text>
</comment>
<dbReference type="GO" id="GO:0008483">
    <property type="term" value="F:transaminase activity"/>
    <property type="evidence" value="ECO:0007669"/>
    <property type="project" value="UniProtKB-KW"/>
</dbReference>
<dbReference type="CDD" id="cd00609">
    <property type="entry name" value="AAT_like"/>
    <property type="match status" value="1"/>
</dbReference>
<dbReference type="Proteomes" id="UP001499988">
    <property type="component" value="Unassembled WGS sequence"/>
</dbReference>
<evidence type="ECO:0000313" key="7">
    <source>
        <dbReference type="EMBL" id="GAA4888089.1"/>
    </source>
</evidence>
<evidence type="ECO:0000313" key="8">
    <source>
        <dbReference type="Proteomes" id="UP001499988"/>
    </source>
</evidence>
<dbReference type="PANTHER" id="PTHR46577">
    <property type="entry name" value="HTH-TYPE TRANSCRIPTIONAL REGULATORY PROTEIN GABR"/>
    <property type="match status" value="1"/>
</dbReference>
<keyword evidence="8" id="KW-1185">Reference proteome</keyword>
<proteinExistence type="inferred from homology"/>
<dbReference type="CDD" id="cd07377">
    <property type="entry name" value="WHTH_GntR"/>
    <property type="match status" value="1"/>
</dbReference>
<name>A0ABP9F4I9_9GAMM</name>
<dbReference type="SUPFAM" id="SSF46785">
    <property type="entry name" value="Winged helix' DNA-binding domain"/>
    <property type="match status" value="1"/>
</dbReference>
<keyword evidence="7" id="KW-0808">Transferase</keyword>
<dbReference type="EMBL" id="BAABJZ010000074">
    <property type="protein sequence ID" value="GAA4888089.1"/>
    <property type="molecule type" value="Genomic_DNA"/>
</dbReference>
<evidence type="ECO:0000259" key="6">
    <source>
        <dbReference type="PROSITE" id="PS50949"/>
    </source>
</evidence>
<gene>
    <name evidence="7" type="ORF">GCM10023333_21850</name>
</gene>
<keyword evidence="4" id="KW-0238">DNA-binding</keyword>
<dbReference type="Gene3D" id="3.40.640.10">
    <property type="entry name" value="Type I PLP-dependent aspartate aminotransferase-like (Major domain)"/>
    <property type="match status" value="1"/>
</dbReference>
<protein>
    <submittedName>
        <fullName evidence="7">PLP-dependent aminotransferase family protein</fullName>
    </submittedName>
</protein>